<dbReference type="OrthoDB" id="5096049at2759"/>
<dbReference type="EMBL" id="JARH01001023">
    <property type="protein sequence ID" value="EXF74024.1"/>
    <property type="molecule type" value="Genomic_DNA"/>
</dbReference>
<name>A0A010R8J8_9PEZI</name>
<sequence length="127" mass="14441">MNPLVRSLDVDYLSYGALLTGLESASTHVAVAERGYDIQTNILAIPPHLGLFSQWAPSHTRRVEGFIFVRWAQCFVWALSCALICRLLGRRNELAEAAVFASFIFLYAAKIWVHTYRILETIPIDEW</sequence>
<evidence type="ECO:0000313" key="3">
    <source>
        <dbReference type="Proteomes" id="UP000020467"/>
    </source>
</evidence>
<protein>
    <submittedName>
        <fullName evidence="2">Uncharacterized protein</fullName>
    </submittedName>
</protein>
<gene>
    <name evidence="2" type="ORF">CFIO01_08355</name>
</gene>
<keyword evidence="1" id="KW-1133">Transmembrane helix</keyword>
<proteinExistence type="predicted"/>
<dbReference type="KEGG" id="cfj:CFIO01_08355"/>
<evidence type="ECO:0000256" key="1">
    <source>
        <dbReference type="SAM" id="Phobius"/>
    </source>
</evidence>
<reference evidence="2 3" key="1">
    <citation type="submission" date="2014-02" db="EMBL/GenBank/DDBJ databases">
        <title>The genome sequence of Colletotrichum fioriniae PJ7.</title>
        <authorList>
            <person name="Baroncelli R."/>
            <person name="Thon M.R."/>
        </authorList>
    </citation>
    <scope>NUCLEOTIDE SEQUENCE [LARGE SCALE GENOMIC DNA]</scope>
    <source>
        <strain evidence="2 3">PJ7</strain>
    </source>
</reference>
<dbReference type="AlphaFoldDB" id="A0A010R8J8"/>
<comment type="caution">
    <text evidence="2">The sequence shown here is derived from an EMBL/GenBank/DDBJ whole genome shotgun (WGS) entry which is preliminary data.</text>
</comment>
<accession>A0A010R8J8</accession>
<feature type="transmembrane region" description="Helical" evidence="1">
    <location>
        <begin position="68"/>
        <end position="89"/>
    </location>
</feature>
<dbReference type="HOGENOM" id="CLU_1970374_0_0_1"/>
<dbReference type="Proteomes" id="UP000020467">
    <property type="component" value="Unassembled WGS sequence"/>
</dbReference>
<feature type="transmembrane region" description="Helical" evidence="1">
    <location>
        <begin position="95"/>
        <end position="113"/>
    </location>
</feature>
<keyword evidence="3" id="KW-1185">Reference proteome</keyword>
<evidence type="ECO:0000313" key="2">
    <source>
        <dbReference type="EMBL" id="EXF74024.1"/>
    </source>
</evidence>
<keyword evidence="1" id="KW-0812">Transmembrane</keyword>
<keyword evidence="1" id="KW-0472">Membrane</keyword>
<organism evidence="2 3">
    <name type="scientific">Colletotrichum fioriniae PJ7</name>
    <dbReference type="NCBI Taxonomy" id="1445577"/>
    <lineage>
        <taxon>Eukaryota</taxon>
        <taxon>Fungi</taxon>
        <taxon>Dikarya</taxon>
        <taxon>Ascomycota</taxon>
        <taxon>Pezizomycotina</taxon>
        <taxon>Sordariomycetes</taxon>
        <taxon>Hypocreomycetidae</taxon>
        <taxon>Glomerellales</taxon>
        <taxon>Glomerellaceae</taxon>
        <taxon>Colletotrichum</taxon>
        <taxon>Colletotrichum acutatum species complex</taxon>
    </lineage>
</organism>